<dbReference type="Proteomes" id="UP000504607">
    <property type="component" value="Unplaced"/>
</dbReference>
<dbReference type="Pfam" id="PF00240">
    <property type="entry name" value="ubiquitin"/>
    <property type="match status" value="1"/>
</dbReference>
<sequence>MYIRVKRNKTTYFVQCDPTETALDIKQKLQTLIDEPSTNQCLTLVATNDVLDDSKTLAEQKVENDAVVALTLRKDGNEFEEVYIAQPENLKSFS</sequence>
<protein>
    <submittedName>
        <fullName evidence="3">Uncharacterized protein LOC105032010 isoform X2</fullName>
    </submittedName>
</protein>
<accession>A0A6I9Q846</accession>
<organism evidence="2 3">
    <name type="scientific">Elaeis guineensis var. tenera</name>
    <name type="common">Oil palm</name>
    <dbReference type="NCBI Taxonomy" id="51953"/>
    <lineage>
        <taxon>Eukaryota</taxon>
        <taxon>Viridiplantae</taxon>
        <taxon>Streptophyta</taxon>
        <taxon>Embryophyta</taxon>
        <taxon>Tracheophyta</taxon>
        <taxon>Spermatophyta</taxon>
        <taxon>Magnoliopsida</taxon>
        <taxon>Liliopsida</taxon>
        <taxon>Arecaceae</taxon>
        <taxon>Arecoideae</taxon>
        <taxon>Cocoseae</taxon>
        <taxon>Elaeidinae</taxon>
        <taxon>Elaeis</taxon>
    </lineage>
</organism>
<dbReference type="RefSeq" id="XP_010904630.1">
    <property type="nucleotide sequence ID" value="XM_010906328.3"/>
</dbReference>
<keyword evidence="2" id="KW-1185">Reference proteome</keyword>
<dbReference type="PROSITE" id="PS50053">
    <property type="entry name" value="UBIQUITIN_2"/>
    <property type="match status" value="1"/>
</dbReference>
<feature type="domain" description="Ubiquitin-like" evidence="1">
    <location>
        <begin position="1"/>
        <end position="77"/>
    </location>
</feature>
<dbReference type="SMART" id="SM00213">
    <property type="entry name" value="UBQ"/>
    <property type="match status" value="1"/>
</dbReference>
<dbReference type="Gene3D" id="3.10.20.90">
    <property type="entry name" value="Phosphatidylinositol 3-kinase Catalytic Subunit, Chain A, domain 1"/>
    <property type="match status" value="1"/>
</dbReference>
<proteinExistence type="predicted"/>
<dbReference type="SUPFAM" id="SSF54236">
    <property type="entry name" value="Ubiquitin-like"/>
    <property type="match status" value="1"/>
</dbReference>
<dbReference type="InterPro" id="IPR000626">
    <property type="entry name" value="Ubiquitin-like_dom"/>
</dbReference>
<dbReference type="PANTHER" id="PTHR47725:SF2">
    <property type="entry name" value="UBIQUITIN-LIKE DOMAIN-CONTAINING PROTEIN"/>
    <property type="match status" value="1"/>
</dbReference>
<dbReference type="AlphaFoldDB" id="A0A6I9Q846"/>
<dbReference type="InterPro" id="IPR029071">
    <property type="entry name" value="Ubiquitin-like_domsf"/>
</dbReference>
<dbReference type="GeneID" id="105032010"/>
<gene>
    <name evidence="3" type="primary">LOC105032010</name>
</gene>
<evidence type="ECO:0000313" key="3">
    <source>
        <dbReference type="RefSeq" id="XP_010904630.1"/>
    </source>
</evidence>
<evidence type="ECO:0000313" key="2">
    <source>
        <dbReference type="Proteomes" id="UP000504607"/>
    </source>
</evidence>
<dbReference type="OrthoDB" id="428577at2759"/>
<name>A0A6I9Q846_ELAGV</name>
<evidence type="ECO:0000259" key="1">
    <source>
        <dbReference type="PROSITE" id="PS50053"/>
    </source>
</evidence>
<dbReference type="PANTHER" id="PTHR47725">
    <property type="entry name" value="OS03G0364000 PROTEIN"/>
    <property type="match status" value="1"/>
</dbReference>
<reference evidence="3" key="1">
    <citation type="submission" date="2025-08" db="UniProtKB">
        <authorList>
            <consortium name="RefSeq"/>
        </authorList>
    </citation>
    <scope>IDENTIFICATION</scope>
</reference>
<dbReference type="RefSeq" id="XP_073112621.1">
    <property type="nucleotide sequence ID" value="XM_073256520.1"/>
</dbReference>